<dbReference type="AlphaFoldDB" id="A0A9D2KIH3"/>
<gene>
    <name evidence="1" type="ORF">H9800_11775</name>
</gene>
<dbReference type="Gene3D" id="2.40.350.10">
    <property type="entry name" value="SO1590-like"/>
    <property type="match status" value="1"/>
</dbReference>
<evidence type="ECO:0000313" key="1">
    <source>
        <dbReference type="EMBL" id="HJA05521.1"/>
    </source>
</evidence>
<dbReference type="Pfam" id="PF11528">
    <property type="entry name" value="DUF3224"/>
    <property type="match status" value="1"/>
</dbReference>
<organism evidence="1 2">
    <name type="scientific">Candidatus Microbacterium stercoravium</name>
    <dbReference type="NCBI Taxonomy" id="2838697"/>
    <lineage>
        <taxon>Bacteria</taxon>
        <taxon>Bacillati</taxon>
        <taxon>Actinomycetota</taxon>
        <taxon>Actinomycetes</taxon>
        <taxon>Micrococcales</taxon>
        <taxon>Microbacteriaceae</taxon>
        <taxon>Microbacterium</taxon>
    </lineage>
</organism>
<dbReference type="InterPro" id="IPR023159">
    <property type="entry name" value="SO1590-like_sf"/>
</dbReference>
<evidence type="ECO:0000313" key="2">
    <source>
        <dbReference type="Proteomes" id="UP000824220"/>
    </source>
</evidence>
<reference evidence="1" key="2">
    <citation type="submission" date="2021-04" db="EMBL/GenBank/DDBJ databases">
        <authorList>
            <person name="Gilroy R."/>
        </authorList>
    </citation>
    <scope>NUCLEOTIDE SEQUENCE</scope>
    <source>
        <strain evidence="1">ChiHjej8B7-3636</strain>
    </source>
</reference>
<name>A0A9D2KIH3_9MICO</name>
<dbReference type="Proteomes" id="UP000824220">
    <property type="component" value="Unassembled WGS sequence"/>
</dbReference>
<accession>A0A9D2KIH3</accession>
<proteinExistence type="predicted"/>
<dbReference type="InterPro" id="IPR021607">
    <property type="entry name" value="DUF3224"/>
</dbReference>
<comment type="caution">
    <text evidence="1">The sequence shown here is derived from an EMBL/GenBank/DDBJ whole genome shotgun (WGS) entry which is preliminary data.</text>
</comment>
<dbReference type="SUPFAM" id="SSF159238">
    <property type="entry name" value="SO1590-like"/>
    <property type="match status" value="1"/>
</dbReference>
<dbReference type="EMBL" id="DXAM01000158">
    <property type="protein sequence ID" value="HJA05521.1"/>
    <property type="molecule type" value="Genomic_DNA"/>
</dbReference>
<protein>
    <submittedName>
        <fullName evidence="1">DUF3224 domain-containing protein</fullName>
    </submittedName>
</protein>
<sequence>MRASATFEVEAFTPVDPPVDTGAETGCTVAVVRMVKRYEGDVMGRSTTVFTYALDDTNIGAYVAMEAFEGSLDGRTGTFNFSHSATTNGDDRSNESFGIVPASGTGELTGITGSGGISVEADGTHRLWFEYQIPD</sequence>
<reference evidence="1" key="1">
    <citation type="journal article" date="2021" name="PeerJ">
        <title>Extensive microbial diversity within the chicken gut microbiome revealed by metagenomics and culture.</title>
        <authorList>
            <person name="Gilroy R."/>
            <person name="Ravi A."/>
            <person name="Getino M."/>
            <person name="Pursley I."/>
            <person name="Horton D.L."/>
            <person name="Alikhan N.F."/>
            <person name="Baker D."/>
            <person name="Gharbi K."/>
            <person name="Hall N."/>
            <person name="Watson M."/>
            <person name="Adriaenssens E.M."/>
            <person name="Foster-Nyarko E."/>
            <person name="Jarju S."/>
            <person name="Secka A."/>
            <person name="Antonio M."/>
            <person name="Oren A."/>
            <person name="Chaudhuri R.R."/>
            <person name="La Ragione R."/>
            <person name="Hildebrand F."/>
            <person name="Pallen M.J."/>
        </authorList>
    </citation>
    <scope>NUCLEOTIDE SEQUENCE</scope>
    <source>
        <strain evidence="1">ChiHjej8B7-3636</strain>
    </source>
</reference>